<feature type="domain" description="ATPase" evidence="1">
    <location>
        <begin position="19"/>
        <end position="262"/>
    </location>
</feature>
<gene>
    <name evidence="2" type="ORF">D8S85_12050</name>
</gene>
<dbReference type="PANTHER" id="PTHR34301">
    <property type="entry name" value="DNA-BINDING PROTEIN-RELATED"/>
    <property type="match status" value="1"/>
</dbReference>
<sequence>MVQVNNPFITAGYISPEYFCDRQSESNELIKQLTNGNNLALISPRRMGKTGLVMHCFAHSEISDKYYTFFVDIYATKSLRDFILSLSKVILERLKPFGRKAIETFVNCVKTLQAGISFDVVGNPSFNMQLGDVRDTRATLDEIFKYLEVADKPCIVAIDEFQQIASYPEKNLEALLRTYIQHCNNARFIFAGSQRHIMGNMFLSPSRPFYQSVSMLYLESIPRDKYIEFAMGHFEKAGKMISPEIITEVYDRFEGVTWYIQKMLNTLFMMTEKGGSCTGDMIQTALQNIISSYRYNYEETLFRLPEKQKEVLITIAKEGKAKEVTGSRYIKKYRLASASSVQAALKGLLEKDFVSSELGTYYVYDKFFALWLSRYF</sequence>
<dbReference type="RefSeq" id="WP_106480845.1">
    <property type="nucleotide sequence ID" value="NZ_CP032819.1"/>
</dbReference>
<evidence type="ECO:0000313" key="3">
    <source>
        <dbReference type="Proteomes" id="UP000270673"/>
    </source>
</evidence>
<dbReference type="KEGG" id="buy:D8S85_12050"/>
<organism evidence="2 3">
    <name type="scientific">Butyricimonas faecalis</name>
    <dbReference type="NCBI Taxonomy" id="2093856"/>
    <lineage>
        <taxon>Bacteria</taxon>
        <taxon>Pseudomonadati</taxon>
        <taxon>Bacteroidota</taxon>
        <taxon>Bacteroidia</taxon>
        <taxon>Bacteroidales</taxon>
        <taxon>Odoribacteraceae</taxon>
        <taxon>Butyricimonas</taxon>
    </lineage>
</organism>
<reference evidence="2 3" key="1">
    <citation type="submission" date="2018-10" db="EMBL/GenBank/DDBJ databases">
        <title>Butyricimonas faecalis sp. nov., isolated from human faeces and emended description of the genus Butyricimonas.</title>
        <authorList>
            <person name="Le Roy T."/>
            <person name="Van der Smissen P."/>
            <person name="Paquot A."/>
            <person name="Delzenne N."/>
            <person name="Muccioli G."/>
            <person name="Collet J.-F."/>
            <person name="Cani P.D."/>
        </authorList>
    </citation>
    <scope>NUCLEOTIDE SEQUENCE [LARGE SCALE GENOMIC DNA]</scope>
    <source>
        <strain evidence="2 3">H184</strain>
    </source>
</reference>
<proteinExistence type="predicted"/>
<dbReference type="Gene3D" id="3.40.50.300">
    <property type="entry name" value="P-loop containing nucleotide triphosphate hydrolases"/>
    <property type="match status" value="1"/>
</dbReference>
<keyword evidence="2" id="KW-0067">ATP-binding</keyword>
<dbReference type="SUPFAM" id="SSF52540">
    <property type="entry name" value="P-loop containing nucleoside triphosphate hydrolases"/>
    <property type="match status" value="1"/>
</dbReference>
<dbReference type="OrthoDB" id="9805535at2"/>
<dbReference type="Pfam" id="PF01637">
    <property type="entry name" value="ATPase_2"/>
    <property type="match status" value="1"/>
</dbReference>
<dbReference type="EMBL" id="CP032819">
    <property type="protein sequence ID" value="AZS30201.1"/>
    <property type="molecule type" value="Genomic_DNA"/>
</dbReference>
<dbReference type="InterPro" id="IPR011579">
    <property type="entry name" value="ATPase_dom"/>
</dbReference>
<protein>
    <submittedName>
        <fullName evidence="2">ATP-binding protein</fullName>
    </submittedName>
</protein>
<dbReference type="AlphaFoldDB" id="A0A3Q9IPU7"/>
<evidence type="ECO:0000259" key="1">
    <source>
        <dbReference type="Pfam" id="PF01637"/>
    </source>
</evidence>
<evidence type="ECO:0000313" key="2">
    <source>
        <dbReference type="EMBL" id="AZS30201.1"/>
    </source>
</evidence>
<keyword evidence="2" id="KW-0547">Nucleotide-binding</keyword>
<dbReference type="GO" id="GO:0005524">
    <property type="term" value="F:ATP binding"/>
    <property type="evidence" value="ECO:0007669"/>
    <property type="project" value="UniProtKB-KW"/>
</dbReference>
<dbReference type="Proteomes" id="UP000270673">
    <property type="component" value="Chromosome"/>
</dbReference>
<dbReference type="InterPro" id="IPR027417">
    <property type="entry name" value="P-loop_NTPase"/>
</dbReference>
<accession>A0A3Q9IPU7</accession>
<name>A0A3Q9IPU7_9BACT</name>
<keyword evidence="3" id="KW-1185">Reference proteome</keyword>
<dbReference type="PANTHER" id="PTHR34301:SF8">
    <property type="entry name" value="ATPASE DOMAIN-CONTAINING PROTEIN"/>
    <property type="match status" value="1"/>
</dbReference>